<protein>
    <recommendedName>
        <fullName evidence="9">LPS export ABC transporter permease LptG</fullName>
    </recommendedName>
</protein>
<proteinExistence type="predicted"/>
<accession>A0A1F7WLP0</accession>
<feature type="transmembrane region" description="Helical" evidence="6">
    <location>
        <begin position="76"/>
        <end position="93"/>
    </location>
</feature>
<evidence type="ECO:0000313" key="7">
    <source>
        <dbReference type="EMBL" id="OGM03740.1"/>
    </source>
</evidence>
<keyword evidence="3 6" id="KW-0812">Transmembrane</keyword>
<dbReference type="STRING" id="1817813.A2008_08795"/>
<evidence type="ECO:0000313" key="8">
    <source>
        <dbReference type="Proteomes" id="UP000178735"/>
    </source>
</evidence>
<dbReference type="InterPro" id="IPR005495">
    <property type="entry name" value="LptG/LptF_permease"/>
</dbReference>
<sequence length="375" mass="42575">MKLFRTLNYWSRLKIIDRYILKELLGPYIFGMLGFMVVISIDPMIYAMKNIINSSERGVEVISVVKWFCYSLATDMIFTFPMAMLLATLITFGRLSKDSELTALKAGGFSFMRLCYPVMAFALASTLAAFLFGEFVVPHAVKRSQMIKRTQILKLLPIMGQENIYLKDSPDRTVYVERADNVNNILTNIIISNYDHDTGLLKTRVMARTARHIDGGWVFSDGTLHDFDKDGNGNKIEEFSQKKIFINQKPNDFKRDEQTHQEMSMRDLAKKIRYAHDHGLSDVVGLLVEFYLKTSIPFSCFIFALIGAALGTSNTRAGGFISFGISMIIIFVYYVIFSIARSFGKNSMLSPIMAAWIQNLIFLAAGVLLIKRVRN</sequence>
<feature type="transmembrane region" description="Helical" evidence="6">
    <location>
        <begin position="317"/>
        <end position="336"/>
    </location>
</feature>
<dbReference type="GO" id="GO:0015920">
    <property type="term" value="P:lipopolysaccharide transport"/>
    <property type="evidence" value="ECO:0007669"/>
    <property type="project" value="TreeGrafter"/>
</dbReference>
<evidence type="ECO:0000256" key="3">
    <source>
        <dbReference type="ARBA" id="ARBA00022692"/>
    </source>
</evidence>
<organism evidence="7 8">
    <name type="scientific">Candidatus Wallbacteria bacterium GWC2_49_35</name>
    <dbReference type="NCBI Taxonomy" id="1817813"/>
    <lineage>
        <taxon>Bacteria</taxon>
        <taxon>Candidatus Walliibacteriota</taxon>
    </lineage>
</organism>
<dbReference type="AlphaFoldDB" id="A0A1F7WLP0"/>
<evidence type="ECO:0000256" key="2">
    <source>
        <dbReference type="ARBA" id="ARBA00022475"/>
    </source>
</evidence>
<gene>
    <name evidence="7" type="ORF">A2008_08795</name>
</gene>
<reference evidence="7 8" key="1">
    <citation type="journal article" date="2016" name="Nat. Commun.">
        <title>Thousands of microbial genomes shed light on interconnected biogeochemical processes in an aquifer system.</title>
        <authorList>
            <person name="Anantharaman K."/>
            <person name="Brown C.T."/>
            <person name="Hug L.A."/>
            <person name="Sharon I."/>
            <person name="Castelle C.J."/>
            <person name="Probst A.J."/>
            <person name="Thomas B.C."/>
            <person name="Singh A."/>
            <person name="Wilkins M.J."/>
            <person name="Karaoz U."/>
            <person name="Brodie E.L."/>
            <person name="Williams K.H."/>
            <person name="Hubbard S.S."/>
            <person name="Banfield J.F."/>
        </authorList>
    </citation>
    <scope>NUCLEOTIDE SEQUENCE [LARGE SCALE GENOMIC DNA]</scope>
</reference>
<dbReference type="Pfam" id="PF03739">
    <property type="entry name" value="LptF_LptG"/>
    <property type="match status" value="1"/>
</dbReference>
<comment type="caution">
    <text evidence="7">The sequence shown here is derived from an EMBL/GenBank/DDBJ whole genome shotgun (WGS) entry which is preliminary data.</text>
</comment>
<keyword evidence="4 6" id="KW-1133">Transmembrane helix</keyword>
<feature type="transmembrane region" description="Helical" evidence="6">
    <location>
        <begin position="114"/>
        <end position="133"/>
    </location>
</feature>
<evidence type="ECO:0008006" key="9">
    <source>
        <dbReference type="Google" id="ProtNLM"/>
    </source>
</evidence>
<dbReference type="PANTHER" id="PTHR33529">
    <property type="entry name" value="SLR0882 PROTEIN-RELATED"/>
    <property type="match status" value="1"/>
</dbReference>
<evidence type="ECO:0000256" key="6">
    <source>
        <dbReference type="SAM" id="Phobius"/>
    </source>
</evidence>
<dbReference type="PANTHER" id="PTHR33529:SF6">
    <property type="entry name" value="YJGP_YJGQ FAMILY PERMEASE"/>
    <property type="match status" value="1"/>
</dbReference>
<keyword evidence="2" id="KW-1003">Cell membrane</keyword>
<feature type="transmembrane region" description="Helical" evidence="6">
    <location>
        <begin position="348"/>
        <end position="370"/>
    </location>
</feature>
<name>A0A1F7WLP0_9BACT</name>
<feature type="transmembrane region" description="Helical" evidence="6">
    <location>
        <begin position="290"/>
        <end position="310"/>
    </location>
</feature>
<dbReference type="EMBL" id="MGFH01000157">
    <property type="protein sequence ID" value="OGM03740.1"/>
    <property type="molecule type" value="Genomic_DNA"/>
</dbReference>
<keyword evidence="5 6" id="KW-0472">Membrane</keyword>
<dbReference type="GO" id="GO:0043190">
    <property type="term" value="C:ATP-binding cassette (ABC) transporter complex"/>
    <property type="evidence" value="ECO:0007669"/>
    <property type="project" value="TreeGrafter"/>
</dbReference>
<evidence type="ECO:0000256" key="5">
    <source>
        <dbReference type="ARBA" id="ARBA00023136"/>
    </source>
</evidence>
<evidence type="ECO:0000256" key="4">
    <source>
        <dbReference type="ARBA" id="ARBA00022989"/>
    </source>
</evidence>
<dbReference type="Proteomes" id="UP000178735">
    <property type="component" value="Unassembled WGS sequence"/>
</dbReference>
<comment type="subcellular location">
    <subcellularLocation>
        <location evidence="1">Cell membrane</location>
        <topology evidence="1">Multi-pass membrane protein</topology>
    </subcellularLocation>
</comment>
<feature type="transmembrane region" description="Helical" evidence="6">
    <location>
        <begin position="20"/>
        <end position="41"/>
    </location>
</feature>
<evidence type="ECO:0000256" key="1">
    <source>
        <dbReference type="ARBA" id="ARBA00004651"/>
    </source>
</evidence>